<dbReference type="Proteomes" id="UP000730482">
    <property type="component" value="Unassembled WGS sequence"/>
</dbReference>
<sequence length="68" mass="7547">MEEDGIPEIAQCARMGHELEGVRGIYTHVTDEMIERLTAALQARWEKSLSDYLDWLGALDSEGLALAA</sequence>
<keyword evidence="2" id="KW-1185">Reference proteome</keyword>
<protein>
    <recommendedName>
        <fullName evidence="3">Integrase</fullName>
    </recommendedName>
</protein>
<dbReference type="EMBL" id="JAAFYZ010000253">
    <property type="protein sequence ID" value="MBS2553426.1"/>
    <property type="molecule type" value="Genomic_DNA"/>
</dbReference>
<evidence type="ECO:0000313" key="2">
    <source>
        <dbReference type="Proteomes" id="UP000730482"/>
    </source>
</evidence>
<accession>A0ABS5L508</accession>
<reference evidence="1 2" key="1">
    <citation type="submission" date="2020-02" db="EMBL/GenBank/DDBJ databases">
        <title>Acidophilic actinobacteria isolated from forest soil.</title>
        <authorList>
            <person name="Golinska P."/>
        </authorList>
    </citation>
    <scope>NUCLEOTIDE SEQUENCE [LARGE SCALE GENOMIC DNA]</scope>
    <source>
        <strain evidence="1 2">NL8</strain>
    </source>
</reference>
<organism evidence="1 2">
    <name type="scientific">Catenulispora pinistramenti</name>
    <dbReference type="NCBI Taxonomy" id="2705254"/>
    <lineage>
        <taxon>Bacteria</taxon>
        <taxon>Bacillati</taxon>
        <taxon>Actinomycetota</taxon>
        <taxon>Actinomycetes</taxon>
        <taxon>Catenulisporales</taxon>
        <taxon>Catenulisporaceae</taxon>
        <taxon>Catenulispora</taxon>
    </lineage>
</organism>
<evidence type="ECO:0000313" key="1">
    <source>
        <dbReference type="EMBL" id="MBS2553426.1"/>
    </source>
</evidence>
<evidence type="ECO:0008006" key="3">
    <source>
        <dbReference type="Google" id="ProtNLM"/>
    </source>
</evidence>
<dbReference type="RefSeq" id="WP_212019958.1">
    <property type="nucleotide sequence ID" value="NZ_JAAFYZ010000253.1"/>
</dbReference>
<comment type="caution">
    <text evidence="1">The sequence shown here is derived from an EMBL/GenBank/DDBJ whole genome shotgun (WGS) entry which is preliminary data.</text>
</comment>
<gene>
    <name evidence="1" type="ORF">KGQ19_41890</name>
</gene>
<name>A0ABS5L508_9ACTN</name>
<proteinExistence type="predicted"/>